<comment type="caution">
    <text evidence="2">The sequence shown here is derived from an EMBL/GenBank/DDBJ whole genome shotgun (WGS) entry which is preliminary data.</text>
</comment>
<keyword evidence="1" id="KW-0812">Transmembrane</keyword>
<gene>
    <name evidence="2" type="ORF">PSON_ATCC_30995.1.T1530056</name>
</gene>
<feature type="transmembrane region" description="Helical" evidence="1">
    <location>
        <begin position="40"/>
        <end position="60"/>
    </location>
</feature>
<organism evidence="2 3">
    <name type="scientific">Paramecium sonneborni</name>
    <dbReference type="NCBI Taxonomy" id="65129"/>
    <lineage>
        <taxon>Eukaryota</taxon>
        <taxon>Sar</taxon>
        <taxon>Alveolata</taxon>
        <taxon>Ciliophora</taxon>
        <taxon>Intramacronucleata</taxon>
        <taxon>Oligohymenophorea</taxon>
        <taxon>Peniculida</taxon>
        <taxon>Parameciidae</taxon>
        <taxon>Paramecium</taxon>
    </lineage>
</organism>
<dbReference type="AlphaFoldDB" id="A0A8S1RCN3"/>
<keyword evidence="3" id="KW-1185">Reference proteome</keyword>
<evidence type="ECO:0000313" key="2">
    <source>
        <dbReference type="EMBL" id="CAD8124720.1"/>
    </source>
</evidence>
<dbReference type="OrthoDB" id="298603at2759"/>
<dbReference type="GO" id="GO:0007131">
    <property type="term" value="P:reciprocal meiotic recombination"/>
    <property type="evidence" value="ECO:0007669"/>
    <property type="project" value="TreeGrafter"/>
</dbReference>
<keyword evidence="1" id="KW-1133">Transmembrane helix</keyword>
<sequence length="583" mass="68050">MPQFFQTTQNLVLKFRDIAIDQLDIFGQPPNFLVLNRQKYNSMVGLITTIMIGTVTLIYLTNELASMLYKAEPSVVSSEIQVFDTQTYPLFNDNFTLAISATDSKGFQLNGLGKYYNISIFHCIRSRQKNETNGQVIVTVECQLLPTETCNMSHFITEQQSDYFSRMRLGTMQCINREFLKQNPPPLQGQLNAMVYQYLKIQFTVCQNSTEYMNCAQPEEITSKLMSGHYVVYTSDYLMQLNNPTEPYKQIINSEFSGYSVSTSKIIKQYFRIIQTTSDDGWLLSNIHVKENLKQQEWRETTELYNGEYIVEHYIALDYRQTNYTRNYVKIQTVLSRLGGIWQIFIIIMASIIRPIINTLMHLDIANKIFRFQFQKQEINLQTKNNTQIIDIQNNDDKINIFNFNNQNSQLPNDITSKMFILFGCKNQKKMLFNNAKNQIMQNLDIINIIQKLQEIDLIKQIILTKEQQQLFNLIPKPLIHLNNNNSEKNNIKTNNIEYINHINQISQHNNKFSIYLESYLKIITSKEKNFLDEKIIHLLDKQTLAFFEKQVGQLNISNISKSPGFLESKEDDINEPIPLLPK</sequence>
<evidence type="ECO:0008006" key="4">
    <source>
        <dbReference type="Google" id="ProtNLM"/>
    </source>
</evidence>
<dbReference type="PANTHER" id="PTHR31398:SF0">
    <property type="entry name" value="MEIOTIC NUCLEAR DIVISION PROTEIN 1 HOMOLOG"/>
    <property type="match status" value="1"/>
</dbReference>
<reference evidence="2" key="1">
    <citation type="submission" date="2021-01" db="EMBL/GenBank/DDBJ databases">
        <authorList>
            <consortium name="Genoscope - CEA"/>
            <person name="William W."/>
        </authorList>
    </citation>
    <scope>NUCLEOTIDE SEQUENCE</scope>
</reference>
<accession>A0A8S1RCN3</accession>
<dbReference type="Proteomes" id="UP000692954">
    <property type="component" value="Unassembled WGS sequence"/>
</dbReference>
<evidence type="ECO:0000256" key="1">
    <source>
        <dbReference type="SAM" id="Phobius"/>
    </source>
</evidence>
<keyword evidence="1" id="KW-0472">Membrane</keyword>
<evidence type="ECO:0000313" key="3">
    <source>
        <dbReference type="Proteomes" id="UP000692954"/>
    </source>
</evidence>
<dbReference type="EMBL" id="CAJJDN010000153">
    <property type="protein sequence ID" value="CAD8124720.1"/>
    <property type="molecule type" value="Genomic_DNA"/>
</dbReference>
<feature type="transmembrane region" description="Helical" evidence="1">
    <location>
        <begin position="334"/>
        <end position="353"/>
    </location>
</feature>
<protein>
    <recommendedName>
        <fullName evidence="4">Transmembrane protein</fullName>
    </recommendedName>
</protein>
<name>A0A8S1RCN3_9CILI</name>
<dbReference type="GO" id="GO:0005634">
    <property type="term" value="C:nucleus"/>
    <property type="evidence" value="ECO:0007669"/>
    <property type="project" value="TreeGrafter"/>
</dbReference>
<proteinExistence type="predicted"/>
<dbReference type="PANTHER" id="PTHR31398">
    <property type="entry name" value="MEIOTIC NUCLEAR DIVISION PROTEIN 1 HOMOLOG"/>
    <property type="match status" value="1"/>
</dbReference>